<dbReference type="Proteomes" id="UP000198922">
    <property type="component" value="Unassembled WGS sequence"/>
</dbReference>
<proteinExistence type="predicted"/>
<keyword evidence="3" id="KW-0808">Transferase</keyword>
<dbReference type="STRING" id="521013.SAMN04488567_0093"/>
<reference evidence="4" key="1">
    <citation type="submission" date="2016-10" db="EMBL/GenBank/DDBJ databases">
        <authorList>
            <person name="Varghese N."/>
            <person name="Submissions S."/>
        </authorList>
    </citation>
    <scope>NUCLEOTIDE SEQUENCE [LARGE SCALE GENOMIC DNA]</scope>
    <source>
        <strain evidence="4">DSM 21424</strain>
    </source>
</reference>
<sequence length="334" mass="35882">MTAGPGPAPAPPAPPRIGVVAIGRNEGRRLARCLASLRGARVVYVDSGSTDDSLAVARAAGVEVVQLDMAAPFTAARARNAGFAALMAGDPPDCVQFVDGDCAVEPGWLEAAAAALAADPGLGIVTGWRREIAPTASIYNAMAEWEWHRPAGDVAVCGGDMMLRCADFARLSGFDAALICSEDEELCLRVRAMGRRVHRLPRTMTWHDADMTRLGQWWRRAVRAGHGFAEVGRRYPDHVRAERRRMWAYGAGLPALALAGVLAGQWALPALAALGLAANWARSARNLRRDGVGAAAARRQAVLLVLSKFANLQGALIFHARRLRGHEMRLIEYK</sequence>
<organism evidence="3 4">
    <name type="scientific">Limimaricola pyoseonensis</name>
    <dbReference type="NCBI Taxonomy" id="521013"/>
    <lineage>
        <taxon>Bacteria</taxon>
        <taxon>Pseudomonadati</taxon>
        <taxon>Pseudomonadota</taxon>
        <taxon>Alphaproteobacteria</taxon>
        <taxon>Rhodobacterales</taxon>
        <taxon>Paracoccaceae</taxon>
        <taxon>Limimaricola</taxon>
    </lineage>
</organism>
<dbReference type="SUPFAM" id="SSF53448">
    <property type="entry name" value="Nucleotide-diphospho-sugar transferases"/>
    <property type="match status" value="1"/>
</dbReference>
<dbReference type="InterPro" id="IPR001173">
    <property type="entry name" value="Glyco_trans_2-like"/>
</dbReference>
<protein>
    <submittedName>
        <fullName evidence="3">Glycosyltransferase, GT2 family</fullName>
    </submittedName>
</protein>
<dbReference type="OrthoDB" id="8416156at2"/>
<dbReference type="RefSeq" id="WP_090114765.1">
    <property type="nucleotide sequence ID" value="NZ_FNAT01000010.1"/>
</dbReference>
<feature type="transmembrane region" description="Helical" evidence="1">
    <location>
        <begin position="253"/>
        <end position="281"/>
    </location>
</feature>
<evidence type="ECO:0000313" key="3">
    <source>
        <dbReference type="EMBL" id="SDF31155.1"/>
    </source>
</evidence>
<name>A0A1G7K1Y9_9RHOB</name>
<evidence type="ECO:0000256" key="1">
    <source>
        <dbReference type="SAM" id="Phobius"/>
    </source>
</evidence>
<feature type="domain" description="Glycosyltransferase 2-like" evidence="2">
    <location>
        <begin position="24"/>
        <end position="143"/>
    </location>
</feature>
<evidence type="ECO:0000313" key="4">
    <source>
        <dbReference type="Proteomes" id="UP000198922"/>
    </source>
</evidence>
<dbReference type="EMBL" id="FNAT01000010">
    <property type="protein sequence ID" value="SDF31155.1"/>
    <property type="molecule type" value="Genomic_DNA"/>
</dbReference>
<accession>A0A1G7K1Y9</accession>
<dbReference type="PANTHER" id="PTHR43646:SF6">
    <property type="entry name" value="PRE-MYCOFACTOCIN GLYCOSYLTRANSFERASE"/>
    <property type="match status" value="1"/>
</dbReference>
<keyword evidence="1" id="KW-1133">Transmembrane helix</keyword>
<dbReference type="PANTHER" id="PTHR43646">
    <property type="entry name" value="GLYCOSYLTRANSFERASE"/>
    <property type="match status" value="1"/>
</dbReference>
<keyword evidence="1" id="KW-0812">Transmembrane</keyword>
<gene>
    <name evidence="3" type="ORF">SAMN04488567_0093</name>
</gene>
<dbReference type="InterPro" id="IPR029044">
    <property type="entry name" value="Nucleotide-diphossugar_trans"/>
</dbReference>
<keyword evidence="1" id="KW-0472">Membrane</keyword>
<dbReference type="Pfam" id="PF00535">
    <property type="entry name" value="Glycos_transf_2"/>
    <property type="match status" value="1"/>
</dbReference>
<evidence type="ECO:0000259" key="2">
    <source>
        <dbReference type="Pfam" id="PF00535"/>
    </source>
</evidence>
<keyword evidence="4" id="KW-1185">Reference proteome</keyword>
<dbReference type="AlphaFoldDB" id="A0A1G7K1Y9"/>
<dbReference type="GO" id="GO:0016740">
    <property type="term" value="F:transferase activity"/>
    <property type="evidence" value="ECO:0007669"/>
    <property type="project" value="UniProtKB-KW"/>
</dbReference>
<dbReference type="Gene3D" id="3.90.550.10">
    <property type="entry name" value="Spore Coat Polysaccharide Biosynthesis Protein SpsA, Chain A"/>
    <property type="match status" value="1"/>
</dbReference>